<dbReference type="RefSeq" id="WP_322411685.1">
    <property type="nucleotide sequence ID" value="NZ_CP139779.1"/>
</dbReference>
<dbReference type="EMBL" id="CP139779">
    <property type="protein sequence ID" value="WQB71574.1"/>
    <property type="molecule type" value="Genomic_DNA"/>
</dbReference>
<sequence>MADHHHTPDSPSATDGPGLERRDRTRRKPSARTTSLKTARPAVVAPAAPPRSRRPRSGRKPARTLVILTMVGGLIATVALPAYAAVESATADPMTLQQVAVDDAQSLVVASDAGAAELSRSSYSATTAEEIEKKKAEEAAAERARIAAELAASAASSSSSSSGSRANVDLSMVAPGTGEVRWPLTGFTVGDRTFARGGAHMGTDMLAPCGEPLFAAAAGVVRVSQESYGGYGVAVTIDHVINGQRVSTLYGHMTYGSRAVQAGQTVSAGQIIGLVGSTGRSTACHLHFETYINGSVVDSYEWLLANAG</sequence>
<protein>
    <submittedName>
        <fullName evidence="4">M23 family metallopeptidase</fullName>
        <ecNumber evidence="4">3.4.-.-</ecNumber>
    </submittedName>
</protein>
<evidence type="ECO:0000256" key="1">
    <source>
        <dbReference type="SAM" id="MobiDB-lite"/>
    </source>
</evidence>
<accession>A0ABZ0VEB4</accession>
<dbReference type="EC" id="3.4.-.-" evidence="4"/>
<feature type="transmembrane region" description="Helical" evidence="2">
    <location>
        <begin position="64"/>
        <end position="86"/>
    </location>
</feature>
<reference evidence="4 5" key="1">
    <citation type="submission" date="2023-06" db="EMBL/GenBank/DDBJ databases">
        <title>Rock-solubilizing bacteria, Microbacterium invictum, promotes re-establishment of vegetation in rocky wasteland by accelerating rock bio-weathering and reshaping soil bacterial community.</title>
        <authorList>
            <person name="Liu C."/>
        </authorList>
    </citation>
    <scope>NUCLEOTIDE SEQUENCE [LARGE SCALE GENOMIC DNA]</scope>
    <source>
        <strain evidence="4 5">X-18</strain>
    </source>
</reference>
<dbReference type="InterPro" id="IPR050570">
    <property type="entry name" value="Cell_wall_metabolism_enzyme"/>
</dbReference>
<feature type="compositionally biased region" description="Basic residues" evidence="1">
    <location>
        <begin position="51"/>
        <end position="61"/>
    </location>
</feature>
<dbReference type="PANTHER" id="PTHR21666">
    <property type="entry name" value="PEPTIDASE-RELATED"/>
    <property type="match status" value="1"/>
</dbReference>
<keyword evidence="2" id="KW-0812">Transmembrane</keyword>
<keyword evidence="5" id="KW-1185">Reference proteome</keyword>
<dbReference type="PANTHER" id="PTHR21666:SF270">
    <property type="entry name" value="MUREIN HYDROLASE ACTIVATOR ENVC"/>
    <property type="match status" value="1"/>
</dbReference>
<keyword evidence="2" id="KW-0472">Membrane</keyword>
<dbReference type="SUPFAM" id="SSF51261">
    <property type="entry name" value="Duplicated hybrid motif"/>
    <property type="match status" value="1"/>
</dbReference>
<dbReference type="InterPro" id="IPR016047">
    <property type="entry name" value="M23ase_b-sheet_dom"/>
</dbReference>
<dbReference type="GO" id="GO:0016787">
    <property type="term" value="F:hydrolase activity"/>
    <property type="evidence" value="ECO:0007669"/>
    <property type="project" value="UniProtKB-KW"/>
</dbReference>
<dbReference type="InterPro" id="IPR011055">
    <property type="entry name" value="Dup_hybrid_motif"/>
</dbReference>
<proteinExistence type="predicted"/>
<dbReference type="Pfam" id="PF01551">
    <property type="entry name" value="Peptidase_M23"/>
    <property type="match status" value="1"/>
</dbReference>
<evidence type="ECO:0000256" key="2">
    <source>
        <dbReference type="SAM" id="Phobius"/>
    </source>
</evidence>
<keyword evidence="2" id="KW-1133">Transmembrane helix</keyword>
<evidence type="ECO:0000313" key="5">
    <source>
        <dbReference type="Proteomes" id="UP001324533"/>
    </source>
</evidence>
<dbReference type="CDD" id="cd12797">
    <property type="entry name" value="M23_peptidase"/>
    <property type="match status" value="1"/>
</dbReference>
<dbReference type="Proteomes" id="UP001324533">
    <property type="component" value="Chromosome"/>
</dbReference>
<name>A0ABZ0VEB4_9MICO</name>
<keyword evidence="4" id="KW-0378">Hydrolase</keyword>
<feature type="region of interest" description="Disordered" evidence="1">
    <location>
        <begin position="1"/>
        <end position="61"/>
    </location>
</feature>
<dbReference type="Gene3D" id="2.70.70.10">
    <property type="entry name" value="Glucose Permease (Domain IIA)"/>
    <property type="match status" value="1"/>
</dbReference>
<gene>
    <name evidence="4" type="ORF">T9R20_06345</name>
</gene>
<feature type="domain" description="M23ase beta-sheet core" evidence="3">
    <location>
        <begin position="199"/>
        <end position="298"/>
    </location>
</feature>
<organism evidence="4 5">
    <name type="scientific">Microbacterium invictum</name>
    <dbReference type="NCBI Taxonomy" id="515415"/>
    <lineage>
        <taxon>Bacteria</taxon>
        <taxon>Bacillati</taxon>
        <taxon>Actinomycetota</taxon>
        <taxon>Actinomycetes</taxon>
        <taxon>Micrococcales</taxon>
        <taxon>Microbacteriaceae</taxon>
        <taxon>Microbacterium</taxon>
    </lineage>
</organism>
<evidence type="ECO:0000313" key="4">
    <source>
        <dbReference type="EMBL" id="WQB71574.1"/>
    </source>
</evidence>
<evidence type="ECO:0000259" key="3">
    <source>
        <dbReference type="Pfam" id="PF01551"/>
    </source>
</evidence>